<comment type="caution">
    <text evidence="18">The sequence shown here is derived from an EMBL/GenBank/DDBJ whole genome shotgun (WGS) entry which is preliminary data.</text>
</comment>
<sequence length="271" mass="31233">MSTKPIKIREVWSENLFEEFSLINSILPKFPFASMDTEFPGVIYRPEKTLIHSLSPLDHYQYLKANVDVLKLIQVGLTLSDANGNLPDFGTDNCYIWEFNFQDFDISRDFYALDSIELLKRQGIDFEKNRERGIESAKFAELLVRSRLVCNHSLVSWITFHSAYDFAYLIKVLTGGLLPYHLFDFMRLIECYFGTRVYDIKHIMKFCHSLYGGLERVAKTLKVDRDVGKCHQAGSDSLLTLKTFMKIKEKFFCGSNVHERYGGVLCGLGVS</sequence>
<evidence type="ECO:0000256" key="9">
    <source>
        <dbReference type="ARBA" id="ARBA00022722"/>
    </source>
</evidence>
<evidence type="ECO:0000256" key="1">
    <source>
        <dbReference type="ARBA" id="ARBA00001663"/>
    </source>
</evidence>
<dbReference type="Gene3D" id="3.30.420.10">
    <property type="entry name" value="Ribonuclease H-like superfamily/Ribonuclease H"/>
    <property type="match status" value="1"/>
</dbReference>
<dbReference type="InParanoid" id="A0A200QIW0"/>
<evidence type="ECO:0000256" key="11">
    <source>
        <dbReference type="ARBA" id="ARBA00022801"/>
    </source>
</evidence>
<evidence type="ECO:0000256" key="14">
    <source>
        <dbReference type="ARBA" id="ARBA00023015"/>
    </source>
</evidence>
<dbReference type="InterPro" id="IPR012337">
    <property type="entry name" value="RNaseH-like_sf"/>
</dbReference>
<name>A0A200QIW0_MACCD</name>
<evidence type="ECO:0000256" key="13">
    <source>
        <dbReference type="ARBA" id="ARBA00022884"/>
    </source>
</evidence>
<evidence type="ECO:0000313" key="19">
    <source>
        <dbReference type="Proteomes" id="UP000195402"/>
    </source>
</evidence>
<comment type="subcellular location">
    <subcellularLocation>
        <location evidence="4">Cytoplasm</location>
    </subcellularLocation>
    <subcellularLocation>
        <location evidence="3">Nucleus</location>
    </subcellularLocation>
</comment>
<keyword evidence="13" id="KW-0694">RNA-binding</keyword>
<evidence type="ECO:0000256" key="17">
    <source>
        <dbReference type="ARBA" id="ARBA00025148"/>
    </source>
</evidence>
<comment type="subunit">
    <text evidence="6">Component of the CCR4-NOT complex, at least composed of CRR4 and CAF1 proteins.</text>
</comment>
<dbReference type="SUPFAM" id="SSF53098">
    <property type="entry name" value="Ribonuclease H-like"/>
    <property type="match status" value="1"/>
</dbReference>
<comment type="catalytic activity">
    <reaction evidence="1">
        <text>Exonucleolytic cleavage of poly(A) to 5'-AMP.</text>
        <dbReference type="EC" id="3.1.13.4"/>
    </reaction>
</comment>
<evidence type="ECO:0000256" key="6">
    <source>
        <dbReference type="ARBA" id="ARBA00011757"/>
    </source>
</evidence>
<keyword evidence="11" id="KW-0378">Hydrolase</keyword>
<dbReference type="GO" id="GO:0030014">
    <property type="term" value="C:CCR4-NOT complex"/>
    <property type="evidence" value="ECO:0007669"/>
    <property type="project" value="InterPro"/>
</dbReference>
<dbReference type="InterPro" id="IPR036397">
    <property type="entry name" value="RNaseH_sf"/>
</dbReference>
<dbReference type="GO" id="GO:0046872">
    <property type="term" value="F:metal ion binding"/>
    <property type="evidence" value="ECO:0007669"/>
    <property type="project" value="UniProtKB-KW"/>
</dbReference>
<dbReference type="GO" id="GO:0005737">
    <property type="term" value="C:cytoplasm"/>
    <property type="evidence" value="ECO:0007669"/>
    <property type="project" value="UniProtKB-SubCell"/>
</dbReference>
<dbReference type="EMBL" id="MVGT01001995">
    <property type="protein sequence ID" value="OVA10365.1"/>
    <property type="molecule type" value="Genomic_DNA"/>
</dbReference>
<keyword evidence="12" id="KW-0269">Exonuclease</keyword>
<evidence type="ECO:0000256" key="12">
    <source>
        <dbReference type="ARBA" id="ARBA00022839"/>
    </source>
</evidence>
<comment type="cofactor">
    <cofactor evidence="2">
        <name>a divalent metal cation</name>
        <dbReference type="ChEBI" id="CHEBI:60240"/>
    </cofactor>
</comment>
<accession>A0A200QIW0</accession>
<evidence type="ECO:0000256" key="2">
    <source>
        <dbReference type="ARBA" id="ARBA00001968"/>
    </source>
</evidence>
<dbReference type="OMA" id="FPGVIYT"/>
<dbReference type="GO" id="GO:0004535">
    <property type="term" value="F:poly(A)-specific ribonuclease activity"/>
    <property type="evidence" value="ECO:0007669"/>
    <property type="project" value="UniProtKB-EC"/>
</dbReference>
<dbReference type="STRING" id="56857.A0A200QIW0"/>
<keyword evidence="8" id="KW-0963">Cytoplasm</keyword>
<evidence type="ECO:0000256" key="15">
    <source>
        <dbReference type="ARBA" id="ARBA00023163"/>
    </source>
</evidence>
<dbReference type="Pfam" id="PF04857">
    <property type="entry name" value="CAF1"/>
    <property type="match status" value="1"/>
</dbReference>
<evidence type="ECO:0000256" key="10">
    <source>
        <dbReference type="ARBA" id="ARBA00022723"/>
    </source>
</evidence>
<evidence type="ECO:0000256" key="5">
    <source>
        <dbReference type="ARBA" id="ARBA00008372"/>
    </source>
</evidence>
<evidence type="ECO:0000256" key="16">
    <source>
        <dbReference type="ARBA" id="ARBA00023242"/>
    </source>
</evidence>
<protein>
    <recommendedName>
        <fullName evidence="7">poly(A)-specific ribonuclease</fullName>
        <ecNumber evidence="7">3.1.13.4</ecNumber>
    </recommendedName>
</protein>
<dbReference type="PANTHER" id="PTHR10797">
    <property type="entry name" value="CCR4-NOT TRANSCRIPTION COMPLEX SUBUNIT"/>
    <property type="match status" value="1"/>
</dbReference>
<dbReference type="Proteomes" id="UP000195402">
    <property type="component" value="Unassembled WGS sequence"/>
</dbReference>
<dbReference type="GO" id="GO:0005634">
    <property type="term" value="C:nucleus"/>
    <property type="evidence" value="ECO:0007669"/>
    <property type="project" value="UniProtKB-SubCell"/>
</dbReference>
<dbReference type="AlphaFoldDB" id="A0A200QIW0"/>
<evidence type="ECO:0000256" key="3">
    <source>
        <dbReference type="ARBA" id="ARBA00004123"/>
    </source>
</evidence>
<dbReference type="InterPro" id="IPR039637">
    <property type="entry name" value="CNOT7/CNOT8/Pop2"/>
</dbReference>
<keyword evidence="10" id="KW-0479">Metal-binding</keyword>
<gene>
    <name evidence="18" type="ORF">BVC80_1493g10</name>
</gene>
<dbReference type="GO" id="GO:0003723">
    <property type="term" value="F:RNA binding"/>
    <property type="evidence" value="ECO:0007669"/>
    <property type="project" value="UniProtKB-KW"/>
</dbReference>
<evidence type="ECO:0000256" key="8">
    <source>
        <dbReference type="ARBA" id="ARBA00022490"/>
    </source>
</evidence>
<keyword evidence="14" id="KW-0805">Transcription regulation</keyword>
<proteinExistence type="inferred from homology"/>
<evidence type="ECO:0000313" key="18">
    <source>
        <dbReference type="EMBL" id="OVA10365.1"/>
    </source>
</evidence>
<organism evidence="18 19">
    <name type="scientific">Macleaya cordata</name>
    <name type="common">Five-seeded plume-poppy</name>
    <name type="synonym">Bocconia cordata</name>
    <dbReference type="NCBI Taxonomy" id="56857"/>
    <lineage>
        <taxon>Eukaryota</taxon>
        <taxon>Viridiplantae</taxon>
        <taxon>Streptophyta</taxon>
        <taxon>Embryophyta</taxon>
        <taxon>Tracheophyta</taxon>
        <taxon>Spermatophyta</taxon>
        <taxon>Magnoliopsida</taxon>
        <taxon>Ranunculales</taxon>
        <taxon>Papaveraceae</taxon>
        <taxon>Papaveroideae</taxon>
        <taxon>Macleaya</taxon>
    </lineage>
</organism>
<keyword evidence="19" id="KW-1185">Reference proteome</keyword>
<dbReference type="EC" id="3.1.13.4" evidence="7"/>
<keyword evidence="16" id="KW-0539">Nucleus</keyword>
<keyword evidence="9" id="KW-0540">Nuclease</keyword>
<comment type="similarity">
    <text evidence="5">Belongs to the CAF1 family.</text>
</comment>
<evidence type="ECO:0000256" key="7">
    <source>
        <dbReference type="ARBA" id="ARBA00012161"/>
    </source>
</evidence>
<dbReference type="InterPro" id="IPR006941">
    <property type="entry name" value="RNase_CAF1"/>
</dbReference>
<keyword evidence="15" id="KW-0804">Transcription</keyword>
<dbReference type="OrthoDB" id="1164111at2759"/>
<evidence type="ECO:0000256" key="4">
    <source>
        <dbReference type="ARBA" id="ARBA00004496"/>
    </source>
</evidence>
<comment type="function">
    <text evidence="17">Ubiquitous transcription factor required for a diverse set of processes. It is a component of the CCR4 complex involved in the control of gene expression.</text>
</comment>
<reference evidence="18 19" key="1">
    <citation type="journal article" date="2017" name="Mol. Plant">
        <title>The Genome of Medicinal Plant Macleaya cordata Provides New Insights into Benzylisoquinoline Alkaloids Metabolism.</title>
        <authorList>
            <person name="Liu X."/>
            <person name="Liu Y."/>
            <person name="Huang P."/>
            <person name="Ma Y."/>
            <person name="Qing Z."/>
            <person name="Tang Q."/>
            <person name="Cao H."/>
            <person name="Cheng P."/>
            <person name="Zheng Y."/>
            <person name="Yuan Z."/>
            <person name="Zhou Y."/>
            <person name="Liu J."/>
            <person name="Tang Z."/>
            <person name="Zhuo Y."/>
            <person name="Zhang Y."/>
            <person name="Yu L."/>
            <person name="Huang J."/>
            <person name="Yang P."/>
            <person name="Peng Q."/>
            <person name="Zhang J."/>
            <person name="Jiang W."/>
            <person name="Zhang Z."/>
            <person name="Lin K."/>
            <person name="Ro D.K."/>
            <person name="Chen X."/>
            <person name="Xiong X."/>
            <person name="Shang Y."/>
            <person name="Huang S."/>
            <person name="Zeng J."/>
        </authorList>
    </citation>
    <scope>NUCLEOTIDE SEQUENCE [LARGE SCALE GENOMIC DNA]</scope>
    <source>
        <strain evidence="19">cv. BLH2017</strain>
        <tissue evidence="18">Root</tissue>
    </source>
</reference>